<protein>
    <submittedName>
        <fullName evidence="1">Uncharacterized protein</fullName>
    </submittedName>
</protein>
<accession>A0AAN9IDP6</accession>
<sequence length="141" mass="16369">MRESCPGVFTKKKKRWRDLIAIQQQIYLGKHRDLIAIVMYDRFYRCEAKNIVHSTLPSSKEPKNLIQVGSQFNWRVAFWGEAILMLPFPVLGFVMKPLQLEGFAPLESKQTTTSIETNVSETGGIYESFDYYFITFCDILC</sequence>
<name>A0AAN9IDP6_CROPI</name>
<gene>
    <name evidence="1" type="ORF">RIF29_21721</name>
</gene>
<evidence type="ECO:0000313" key="1">
    <source>
        <dbReference type="EMBL" id="KAK7269006.1"/>
    </source>
</evidence>
<dbReference type="Proteomes" id="UP001372338">
    <property type="component" value="Unassembled WGS sequence"/>
</dbReference>
<evidence type="ECO:0000313" key="2">
    <source>
        <dbReference type="Proteomes" id="UP001372338"/>
    </source>
</evidence>
<dbReference type="EMBL" id="JAYWIO010000004">
    <property type="protein sequence ID" value="KAK7269006.1"/>
    <property type="molecule type" value="Genomic_DNA"/>
</dbReference>
<organism evidence="1 2">
    <name type="scientific">Crotalaria pallida</name>
    <name type="common">Smooth rattlebox</name>
    <name type="synonym">Crotalaria striata</name>
    <dbReference type="NCBI Taxonomy" id="3830"/>
    <lineage>
        <taxon>Eukaryota</taxon>
        <taxon>Viridiplantae</taxon>
        <taxon>Streptophyta</taxon>
        <taxon>Embryophyta</taxon>
        <taxon>Tracheophyta</taxon>
        <taxon>Spermatophyta</taxon>
        <taxon>Magnoliopsida</taxon>
        <taxon>eudicotyledons</taxon>
        <taxon>Gunneridae</taxon>
        <taxon>Pentapetalae</taxon>
        <taxon>rosids</taxon>
        <taxon>fabids</taxon>
        <taxon>Fabales</taxon>
        <taxon>Fabaceae</taxon>
        <taxon>Papilionoideae</taxon>
        <taxon>50 kb inversion clade</taxon>
        <taxon>genistoids sensu lato</taxon>
        <taxon>core genistoids</taxon>
        <taxon>Crotalarieae</taxon>
        <taxon>Crotalaria</taxon>
    </lineage>
</organism>
<dbReference type="AlphaFoldDB" id="A0AAN9IDP6"/>
<keyword evidence="2" id="KW-1185">Reference proteome</keyword>
<comment type="caution">
    <text evidence="1">The sequence shown here is derived from an EMBL/GenBank/DDBJ whole genome shotgun (WGS) entry which is preliminary data.</text>
</comment>
<proteinExistence type="predicted"/>
<reference evidence="1 2" key="1">
    <citation type="submission" date="2024-01" db="EMBL/GenBank/DDBJ databases">
        <title>The genomes of 5 underutilized Papilionoideae crops provide insights into root nodulation and disease resistanc.</title>
        <authorList>
            <person name="Yuan L."/>
        </authorList>
    </citation>
    <scope>NUCLEOTIDE SEQUENCE [LARGE SCALE GENOMIC DNA]</scope>
    <source>
        <strain evidence="1">ZHUSHIDOU_FW_LH</strain>
        <tissue evidence="1">Leaf</tissue>
    </source>
</reference>